<dbReference type="eggNOG" id="COG3222">
    <property type="taxonomic scope" value="Bacteria"/>
</dbReference>
<evidence type="ECO:0000313" key="1">
    <source>
        <dbReference type="EMBL" id="KFX71686.1"/>
    </source>
</evidence>
<dbReference type="PANTHER" id="PTHR36529">
    <property type="entry name" value="SLL1095 PROTEIN"/>
    <property type="match status" value="1"/>
</dbReference>
<dbReference type="EMBL" id="AWSQ01000001">
    <property type="protein sequence ID" value="KFX71686.1"/>
    <property type="molecule type" value="Genomic_DNA"/>
</dbReference>
<dbReference type="InterPro" id="IPR029044">
    <property type="entry name" value="Nucleotide-diphossugar_trans"/>
</dbReference>
<gene>
    <name evidence="1" type="ORF">TMS3_0107115</name>
</gene>
<dbReference type="PANTHER" id="PTHR36529:SF1">
    <property type="entry name" value="GLYCOSYLTRANSFERASE"/>
    <property type="match status" value="1"/>
</dbReference>
<name>A0A0A1YQS9_9PSED</name>
<dbReference type="SUPFAM" id="SSF53448">
    <property type="entry name" value="Nucleotide-diphospho-sugar transferases"/>
    <property type="match status" value="1"/>
</dbReference>
<dbReference type="InterPro" id="IPR018641">
    <property type="entry name" value="Trfase_1_rSAM/seldom-assoc"/>
</dbReference>
<organism evidence="1 2">
    <name type="scientific">Pseudomonas taeanensis MS-3</name>
    <dbReference type="NCBI Taxonomy" id="1395571"/>
    <lineage>
        <taxon>Bacteria</taxon>
        <taxon>Pseudomonadati</taxon>
        <taxon>Pseudomonadota</taxon>
        <taxon>Gammaproteobacteria</taxon>
        <taxon>Pseudomonadales</taxon>
        <taxon>Pseudomonadaceae</taxon>
        <taxon>Pseudomonas</taxon>
    </lineage>
</organism>
<comment type="caution">
    <text evidence="1">The sequence shown here is derived from an EMBL/GenBank/DDBJ whole genome shotgun (WGS) entry which is preliminary data.</text>
</comment>
<proteinExistence type="predicted"/>
<dbReference type="Pfam" id="PF09837">
    <property type="entry name" value="DUF2064"/>
    <property type="match status" value="1"/>
</dbReference>
<dbReference type="STRING" id="1395571.TMS3_0107115"/>
<accession>A0A0A1YQS9</accession>
<sequence>MAPAAAACLVLLCKRPAIGHSKQRLAAQLGLEPALEIAQHLLDCALEDLQQWPGPKALAPDHPDHSAWAQARCPQALCLAQHQGNLGQRLNDLDRRLRDQGQRRLLFIGSDCPALLPSDYHAVSELLDSHDTVLLKARDGGVVLMASNRPWPDLRDLPWSTAHLAQTLADKCRAAGHSLVQTGDYFDIDHRDDLQLLALALTQDARPARLRLRDAVRDLGVPAHA</sequence>
<evidence type="ECO:0000313" key="2">
    <source>
        <dbReference type="Proteomes" id="UP000030063"/>
    </source>
</evidence>
<evidence type="ECO:0008006" key="3">
    <source>
        <dbReference type="Google" id="ProtNLM"/>
    </source>
</evidence>
<dbReference type="Proteomes" id="UP000030063">
    <property type="component" value="Unassembled WGS sequence"/>
</dbReference>
<keyword evidence="2" id="KW-1185">Reference proteome</keyword>
<protein>
    <recommendedName>
        <fullName evidence="3">DUF2064 domain-containing protein</fullName>
    </recommendedName>
</protein>
<dbReference type="AlphaFoldDB" id="A0A0A1YQS9"/>
<dbReference type="Gene3D" id="3.90.550.10">
    <property type="entry name" value="Spore Coat Polysaccharide Biosynthesis Protein SpsA, Chain A"/>
    <property type="match status" value="1"/>
</dbReference>
<reference evidence="1 2" key="1">
    <citation type="journal article" date="2014" name="Genome Announc.">
        <title>Draft Genome Sequence of Petroleum Oil-Degrading Marine Bacterium Pseudomonas taeanensis Strain MS-3, Isolated from a Crude Oil-Contaminated Seashore.</title>
        <authorList>
            <person name="Lee S.Y."/>
            <person name="Kim S.H."/>
            <person name="Lee D.G."/>
            <person name="Shin S."/>
            <person name="Yun S.H."/>
            <person name="Choi C.W."/>
            <person name="Chung Y.H."/>
            <person name="Choi J.S."/>
            <person name="Kahng H.Y."/>
            <person name="Kim S.I."/>
        </authorList>
    </citation>
    <scope>NUCLEOTIDE SEQUENCE [LARGE SCALE GENOMIC DNA]</scope>
    <source>
        <strain evidence="1 2">MS-3</strain>
    </source>
</reference>